<keyword evidence="3" id="KW-1185">Reference proteome</keyword>
<evidence type="ECO:0000313" key="2">
    <source>
        <dbReference type="EMBL" id="MDH5824397.1"/>
    </source>
</evidence>
<proteinExistence type="predicted"/>
<protein>
    <submittedName>
        <fullName evidence="2">Uncharacterized protein</fullName>
    </submittedName>
</protein>
<accession>A0ABT6JC38</accession>
<keyword evidence="1" id="KW-0732">Signal</keyword>
<dbReference type="PROSITE" id="PS51257">
    <property type="entry name" value="PROKAR_LIPOPROTEIN"/>
    <property type="match status" value="1"/>
</dbReference>
<dbReference type="RefSeq" id="WP_280575707.1">
    <property type="nucleotide sequence ID" value="NZ_JARXRM010000044.1"/>
</dbReference>
<comment type="caution">
    <text evidence="2">The sequence shown here is derived from an EMBL/GenBank/DDBJ whole genome shotgun (WGS) entry which is preliminary data.</text>
</comment>
<dbReference type="Proteomes" id="UP001156940">
    <property type="component" value="Unassembled WGS sequence"/>
</dbReference>
<evidence type="ECO:0000256" key="1">
    <source>
        <dbReference type="SAM" id="SignalP"/>
    </source>
</evidence>
<dbReference type="EMBL" id="JARXRM010000044">
    <property type="protein sequence ID" value="MDH5824397.1"/>
    <property type="molecule type" value="Genomic_DNA"/>
</dbReference>
<evidence type="ECO:0000313" key="3">
    <source>
        <dbReference type="Proteomes" id="UP001156940"/>
    </source>
</evidence>
<feature type="chain" id="PRO_5047058375" evidence="1">
    <location>
        <begin position="28"/>
        <end position="82"/>
    </location>
</feature>
<sequence>MNRLLRCTFAALALLVLAGCTSTQGSAGYRTMPEPAQPGSPAFERDVAYIASVERVARMRGIDVRWVNPPVRRAAAGEPEVQ</sequence>
<reference evidence="2 3" key="1">
    <citation type="submission" date="2023-04" db="EMBL/GenBank/DDBJ databases">
        <title>Luteimonas endophyticus RD2P54.</title>
        <authorList>
            <person name="Sun J.-Q."/>
        </authorList>
    </citation>
    <scope>NUCLEOTIDE SEQUENCE [LARGE SCALE GENOMIC DNA]</scope>
    <source>
        <strain evidence="2 3">RD2P54</strain>
    </source>
</reference>
<feature type="signal peptide" evidence="1">
    <location>
        <begin position="1"/>
        <end position="27"/>
    </location>
</feature>
<organism evidence="2 3">
    <name type="scientific">Luteimonas endophytica</name>
    <dbReference type="NCBI Taxonomy" id="3042023"/>
    <lineage>
        <taxon>Bacteria</taxon>
        <taxon>Pseudomonadati</taxon>
        <taxon>Pseudomonadota</taxon>
        <taxon>Gammaproteobacteria</taxon>
        <taxon>Lysobacterales</taxon>
        <taxon>Lysobacteraceae</taxon>
        <taxon>Luteimonas</taxon>
    </lineage>
</organism>
<name>A0ABT6JC38_9GAMM</name>
<gene>
    <name evidence="2" type="ORF">QFW77_15595</name>
</gene>